<feature type="domain" description="Lon N-terminal" evidence="12">
    <location>
        <begin position="86"/>
        <end position="344"/>
    </location>
</feature>
<keyword evidence="2 8" id="KW-0547">Nucleotide-binding</keyword>
<comment type="caution">
    <text evidence="13">The sequence shown here is derived from an EMBL/GenBank/DDBJ whole genome shotgun (WGS) entry which is preliminary data.</text>
</comment>
<feature type="region of interest" description="Disordered" evidence="10">
    <location>
        <begin position="819"/>
        <end position="860"/>
    </location>
</feature>
<organism evidence="13 14">
    <name type="scientific">Pycnococcus provasolii</name>
    <dbReference type="NCBI Taxonomy" id="41880"/>
    <lineage>
        <taxon>Eukaryota</taxon>
        <taxon>Viridiplantae</taxon>
        <taxon>Chlorophyta</taxon>
        <taxon>Pseudoscourfieldiophyceae</taxon>
        <taxon>Pseudoscourfieldiales</taxon>
        <taxon>Pycnococcaceae</taxon>
        <taxon>Pycnococcus</taxon>
    </lineage>
</organism>
<evidence type="ECO:0000256" key="7">
    <source>
        <dbReference type="PROSITE-ProRule" id="PRU01122"/>
    </source>
</evidence>
<dbReference type="PANTHER" id="PTHR10046">
    <property type="entry name" value="ATP DEPENDENT LON PROTEASE FAMILY MEMBER"/>
    <property type="match status" value="1"/>
</dbReference>
<feature type="compositionally biased region" description="Acidic residues" evidence="10">
    <location>
        <begin position="402"/>
        <end position="411"/>
    </location>
</feature>
<dbReference type="PROSITE" id="PS51786">
    <property type="entry name" value="LON_PROTEOLYTIC"/>
    <property type="match status" value="1"/>
</dbReference>
<name>A0A830HUM3_9CHLO</name>
<dbReference type="PROSITE" id="PS01046">
    <property type="entry name" value="LON_SER"/>
    <property type="match status" value="1"/>
</dbReference>
<dbReference type="InterPro" id="IPR027065">
    <property type="entry name" value="Lon_Prtase"/>
</dbReference>
<dbReference type="SUPFAM" id="SSF54211">
    <property type="entry name" value="Ribosomal protein S5 domain 2-like"/>
    <property type="match status" value="1"/>
</dbReference>
<evidence type="ECO:0000256" key="5">
    <source>
        <dbReference type="ARBA" id="ARBA00022840"/>
    </source>
</evidence>
<keyword evidence="1 7" id="KW-0645">Protease</keyword>
<dbReference type="Gene3D" id="1.20.5.5270">
    <property type="match status" value="1"/>
</dbReference>
<reference evidence="13" key="1">
    <citation type="submission" date="2020-10" db="EMBL/GenBank/DDBJ databases">
        <title>Unveiling of a novel bifunctional photoreceptor, Dualchrome1, isolated from a cosmopolitan green alga.</title>
        <authorList>
            <person name="Suzuki S."/>
            <person name="Kawachi M."/>
        </authorList>
    </citation>
    <scope>NUCLEOTIDE SEQUENCE</scope>
    <source>
        <strain evidence="13">NIES 2893</strain>
    </source>
</reference>
<dbReference type="Gene3D" id="1.10.8.60">
    <property type="match status" value="1"/>
</dbReference>
<evidence type="ECO:0000256" key="6">
    <source>
        <dbReference type="ARBA" id="ARBA00050665"/>
    </source>
</evidence>
<keyword evidence="5 8" id="KW-0067">ATP-binding</keyword>
<dbReference type="InterPro" id="IPR046336">
    <property type="entry name" value="Lon_prtase_N_sf"/>
</dbReference>
<dbReference type="Pfam" id="PF22667">
    <property type="entry name" value="Lon_lid"/>
    <property type="match status" value="1"/>
</dbReference>
<dbReference type="GO" id="GO:0016887">
    <property type="term" value="F:ATP hydrolysis activity"/>
    <property type="evidence" value="ECO:0007669"/>
    <property type="project" value="InterPro"/>
</dbReference>
<comment type="similarity">
    <text evidence="7 8">Belongs to the peptidase S16 family.</text>
</comment>
<sequence>MSMMITGSLSGLPLDGGSVMALEGGNSMVGTHLDGLDFNLASAGGVRLGVSVPGGGAGSAVFSGGPGGASGGGGGPPSAGAQQATLPVLALPDNVLLPYGVMRFEASGAASISLIEHLLTDAKTNSGNAKDLMVGVVPFLSQPTNGDASTSPADEPSPFENNSGEHESGNHEKTNGGGLFPVGTAARVMQLVRTENPRSFALLLQGVCRFRIDSVDTSAAYLRAKVTQIDLTPEDFEGGASNWGVPAALKSGGGDMDDVPPDVDPPVTRLRAAARALVSRLQRRLGRAAVRHVAAALASAPPPQLAWLLAGASEATLLERLELLASENEEDTAELILRLITRQVGGEAGASGGGVIRGTLAQRSKNVNRLPGVLNIPGIARPSPFASSSSKAPPGRGASDEWSPEDGEDPEDLDILERRLKAAQPPPDVLKVASRELKRLKSMGENQPGASATRAYIECLAELPWRASSEDLRARGVVEHGARSLAESRKILDEHHYGLDKIKERLVQYLAVRQLTQLTSVGNASTVVASPSPSEAEAKANSKGVGVRRAPAGTENPSDGGMGGNAPTVTNVQPPPRARAPPSSASTQLSAAQTVLCFAGAPGVGKTSLGQSIAKALGRPFARVSLGGVRDEADIRGHRRTYVGAMAGRIIEAMRRARCNDPVILLDELDKTGKDIRGDPAAALLEVLDPEQNHAFVDHYLNVPFDLSKVVFLATANDVSMIPPPLLDRMELIRLAGYTLDEKVSIASRHLLPRSIRMHGVPPSHFIMPPESCAYLAEHYTREAGVRTLGRHLAALCRHAAVNVMAEVDRQNLLTSSASSATAADSDAPAGAVSPSAASKPVEFGPPPPPPVPADRKEPSDDALTHALLHLEPIQVDEKFIQTVLGKPRFETSDSLLSETQRSAIPGAAAGLAWTSVGGDVLMVECCIVGVGKSADFSGPYGGFGKPVLPKGDVVNVQLSGAYSASASSPNGGNGGKGGGFASGGGGGVPALMLTGQLGDVIRESCQIAYSWIFSHLDMLLPTPLHNASSDEERSIRSFLSNDGRRLHIHLPSGSVPKDGPSAGVTVTSAIASLLTGRPCRTDTAMTGEITLRGVVLPVGGIKEKVLAAHRYGIRRLILPKRNYEVDFMEEVPAEVQEDLTVVAVTRVDEVLEAALDGGIPTPENARM</sequence>
<comment type="catalytic activity">
    <reaction evidence="6">
        <text>Hydrolysis of proteins in presence of ATP.</text>
        <dbReference type="EC" id="3.4.21.53"/>
    </reaction>
</comment>
<dbReference type="SMART" id="SM00382">
    <property type="entry name" value="AAA"/>
    <property type="match status" value="1"/>
</dbReference>
<feature type="compositionally biased region" description="Low complexity" evidence="10">
    <location>
        <begin position="819"/>
        <end position="839"/>
    </location>
</feature>
<feature type="active site" evidence="7">
    <location>
        <position position="1105"/>
    </location>
</feature>
<feature type="compositionally biased region" description="Low complexity" evidence="10">
    <location>
        <begin position="381"/>
        <end position="394"/>
    </location>
</feature>
<evidence type="ECO:0000313" key="13">
    <source>
        <dbReference type="EMBL" id="GHP11156.1"/>
    </source>
</evidence>
<dbReference type="PROSITE" id="PS51787">
    <property type="entry name" value="LON_N"/>
    <property type="match status" value="1"/>
</dbReference>
<evidence type="ECO:0000313" key="14">
    <source>
        <dbReference type="Proteomes" id="UP000660262"/>
    </source>
</evidence>
<dbReference type="EMBL" id="BNJQ01000033">
    <property type="protein sequence ID" value="GHP11156.1"/>
    <property type="molecule type" value="Genomic_DNA"/>
</dbReference>
<feature type="region of interest" description="Disordered" evidence="10">
    <location>
        <begin position="143"/>
        <end position="179"/>
    </location>
</feature>
<dbReference type="PRINTS" id="PR00830">
    <property type="entry name" value="ENDOLAPTASE"/>
</dbReference>
<dbReference type="InterPro" id="IPR003959">
    <property type="entry name" value="ATPase_AAA_core"/>
</dbReference>
<dbReference type="CDD" id="cd19500">
    <property type="entry name" value="RecA-like_Lon"/>
    <property type="match status" value="1"/>
</dbReference>
<feature type="compositionally biased region" description="Basic and acidic residues" evidence="10">
    <location>
        <begin position="163"/>
        <end position="174"/>
    </location>
</feature>
<dbReference type="GO" id="GO:0030163">
    <property type="term" value="P:protein catabolic process"/>
    <property type="evidence" value="ECO:0007669"/>
    <property type="project" value="InterPro"/>
</dbReference>
<dbReference type="GO" id="GO:0004252">
    <property type="term" value="F:serine-type endopeptidase activity"/>
    <property type="evidence" value="ECO:0007669"/>
    <property type="project" value="UniProtKB-UniRule"/>
</dbReference>
<feature type="compositionally biased region" description="Low complexity" evidence="10">
    <location>
        <begin position="529"/>
        <end position="543"/>
    </location>
</feature>
<feature type="region of interest" description="Disordered" evidence="10">
    <location>
        <begin position="526"/>
        <end position="584"/>
    </location>
</feature>
<dbReference type="Gene3D" id="2.30.130.40">
    <property type="entry name" value="LON domain-like"/>
    <property type="match status" value="1"/>
</dbReference>
<feature type="region of interest" description="Disordered" evidence="10">
    <location>
        <begin position="381"/>
        <end position="411"/>
    </location>
</feature>
<feature type="compositionally biased region" description="Polar residues" evidence="10">
    <location>
        <begin position="143"/>
        <end position="152"/>
    </location>
</feature>
<dbReference type="Pfam" id="PF05362">
    <property type="entry name" value="Lon_C"/>
    <property type="match status" value="2"/>
</dbReference>
<feature type="compositionally biased region" description="Pro residues" evidence="10">
    <location>
        <begin position="844"/>
        <end position="853"/>
    </location>
</feature>
<feature type="domain" description="Lon proteolytic" evidence="11">
    <location>
        <begin position="903"/>
        <end position="1158"/>
    </location>
</feature>
<dbReference type="Pfam" id="PF00004">
    <property type="entry name" value="AAA"/>
    <property type="match status" value="1"/>
</dbReference>
<gene>
    <name evidence="13" type="ORF">PPROV_000988600</name>
</gene>
<evidence type="ECO:0000259" key="11">
    <source>
        <dbReference type="PROSITE" id="PS51786"/>
    </source>
</evidence>
<keyword evidence="14" id="KW-1185">Reference proteome</keyword>
<evidence type="ECO:0000256" key="4">
    <source>
        <dbReference type="ARBA" id="ARBA00022825"/>
    </source>
</evidence>
<dbReference type="EC" id="3.4.21.-" evidence="9"/>
<protein>
    <recommendedName>
        <fullName evidence="9">Lon protease homolog</fullName>
        <ecNumber evidence="9">3.4.21.-</ecNumber>
    </recommendedName>
</protein>
<dbReference type="InterPro" id="IPR003111">
    <property type="entry name" value="Lon_prtase_N"/>
</dbReference>
<dbReference type="OrthoDB" id="565166at2759"/>
<evidence type="ECO:0000256" key="2">
    <source>
        <dbReference type="ARBA" id="ARBA00022741"/>
    </source>
</evidence>
<evidence type="ECO:0000256" key="3">
    <source>
        <dbReference type="ARBA" id="ARBA00022801"/>
    </source>
</evidence>
<evidence type="ECO:0000259" key="12">
    <source>
        <dbReference type="PROSITE" id="PS51787"/>
    </source>
</evidence>
<dbReference type="InterPro" id="IPR003593">
    <property type="entry name" value="AAA+_ATPase"/>
</dbReference>
<dbReference type="FunFam" id="3.40.50.300:FF:000021">
    <property type="entry name" value="Lon protease homolog"/>
    <property type="match status" value="1"/>
</dbReference>
<evidence type="ECO:0000256" key="8">
    <source>
        <dbReference type="RuleBase" id="RU000591"/>
    </source>
</evidence>
<dbReference type="SMART" id="SM00464">
    <property type="entry name" value="LON"/>
    <property type="match status" value="1"/>
</dbReference>
<dbReference type="InterPro" id="IPR020568">
    <property type="entry name" value="Ribosomal_Su5_D2-typ_SF"/>
</dbReference>
<dbReference type="Gene3D" id="3.40.50.300">
    <property type="entry name" value="P-loop containing nucleotide triphosphate hydrolases"/>
    <property type="match status" value="1"/>
</dbReference>
<dbReference type="InterPro" id="IPR015947">
    <property type="entry name" value="PUA-like_sf"/>
</dbReference>
<dbReference type="InterPro" id="IPR008268">
    <property type="entry name" value="Peptidase_S16_AS"/>
</dbReference>
<accession>A0A830HUM3</accession>
<dbReference type="Pfam" id="PF02190">
    <property type="entry name" value="LON_substr_bdg"/>
    <property type="match status" value="1"/>
</dbReference>
<feature type="active site" evidence="7">
    <location>
        <position position="1062"/>
    </location>
</feature>
<dbReference type="SUPFAM" id="SSF52540">
    <property type="entry name" value="P-loop containing nucleoside triphosphate hydrolases"/>
    <property type="match status" value="1"/>
</dbReference>
<dbReference type="InterPro" id="IPR054594">
    <property type="entry name" value="Lon_lid"/>
</dbReference>
<dbReference type="InterPro" id="IPR027417">
    <property type="entry name" value="P-loop_NTPase"/>
</dbReference>
<dbReference type="GO" id="GO:0006508">
    <property type="term" value="P:proteolysis"/>
    <property type="evidence" value="ECO:0007669"/>
    <property type="project" value="UniProtKB-KW"/>
</dbReference>
<dbReference type="SUPFAM" id="SSF88697">
    <property type="entry name" value="PUA domain-like"/>
    <property type="match status" value="1"/>
</dbReference>
<dbReference type="AlphaFoldDB" id="A0A830HUM3"/>
<dbReference type="InterPro" id="IPR014721">
    <property type="entry name" value="Ribsml_uS5_D2-typ_fold_subgr"/>
</dbReference>
<dbReference type="InterPro" id="IPR008269">
    <property type="entry name" value="Lon_proteolytic"/>
</dbReference>
<dbReference type="Proteomes" id="UP000660262">
    <property type="component" value="Unassembled WGS sequence"/>
</dbReference>
<proteinExistence type="inferred from homology"/>
<dbReference type="GO" id="GO:0005524">
    <property type="term" value="F:ATP binding"/>
    <property type="evidence" value="ECO:0007669"/>
    <property type="project" value="UniProtKB-KW"/>
</dbReference>
<keyword evidence="4 7" id="KW-0720">Serine protease</keyword>
<dbReference type="Gene3D" id="3.30.230.10">
    <property type="match status" value="1"/>
</dbReference>
<evidence type="ECO:0000256" key="10">
    <source>
        <dbReference type="SAM" id="MobiDB-lite"/>
    </source>
</evidence>
<keyword evidence="3 7" id="KW-0378">Hydrolase</keyword>
<evidence type="ECO:0000256" key="1">
    <source>
        <dbReference type="ARBA" id="ARBA00022670"/>
    </source>
</evidence>
<dbReference type="GO" id="GO:0004176">
    <property type="term" value="F:ATP-dependent peptidase activity"/>
    <property type="evidence" value="ECO:0007669"/>
    <property type="project" value="UniProtKB-UniRule"/>
</dbReference>
<evidence type="ECO:0000256" key="9">
    <source>
        <dbReference type="RuleBase" id="RU000592"/>
    </source>
</evidence>